<sequence>MSDPIASLNPEQIKAVHRVKGPVLVLAGAGSGKTKALTHRVAYLIQTKQISPANILAITFTNKAAGEMRERIQRLIRSRSDKPFNVSTFHSFCAKVLRREAHHLGYAANFTILDADDQLTAVKQAMEMLQLDIKRTAPEAVRAHISSAKNELMDEDAYTSVASGTFQQIVAKVYRAYQDILRRNQAMDFDDLLMNLVIIFQGQPKVLARYQEQFKYILVDEYQDTNTAQYRLTSLLAAKHRNLFVVGDDWQSIYSWRGANFRNILNFHNDYPDAYIVKLEQNYRSTQNILDAAHAVIAHNKNRSDKKLWTNQASGELITVYEASNGKDEGDFIVREILAWRGRTRAQLNNFVVLYRTNAQSRALEETMLRAGLPYRVIGGVRFYERREIKDMLAFLKLLANPDDNLALQRIINLPARGIGKKTLQALEQEAYSADKGMYDYITHLNNPTPAVQEFVGVMRQIERKSPRLNLSRLLDLVLTASGYQTMLKAEGIEGETRLENIAELKSVMEKYDHLAPAEALSIFLEEVALISDTDNLTLADDAITLMTLHTAKGLEFDYVFMVGAEENLFPHSRSLMDAEELEEERRLCYVGITRARQKVYFTHAEERLIYGNLQANPRSRFIDDLPEELTEFVRRSGPVRQTSGQERRLQPGDKVIHRQFGPGVIISQTGDIVTVAFVKYGIKDLAADLADIKPK</sequence>
<dbReference type="InterPro" id="IPR000212">
    <property type="entry name" value="DNA_helicase_UvrD/REP"/>
</dbReference>
<protein>
    <recommendedName>
        <fullName evidence="9">DNA 3'-5' helicase</fullName>
        <ecNumber evidence="9">5.6.2.4</ecNumber>
    </recommendedName>
</protein>
<evidence type="ECO:0000256" key="1">
    <source>
        <dbReference type="ARBA" id="ARBA00009922"/>
    </source>
</evidence>
<dbReference type="GO" id="GO:0003677">
    <property type="term" value="F:DNA binding"/>
    <property type="evidence" value="ECO:0007669"/>
    <property type="project" value="UniProtKB-KW"/>
</dbReference>
<dbReference type="GO" id="GO:0043138">
    <property type="term" value="F:3'-5' DNA helicase activity"/>
    <property type="evidence" value="ECO:0007669"/>
    <property type="project" value="UniProtKB-EC"/>
</dbReference>
<dbReference type="GO" id="GO:0000725">
    <property type="term" value="P:recombinational repair"/>
    <property type="evidence" value="ECO:0007669"/>
    <property type="project" value="TreeGrafter"/>
</dbReference>
<evidence type="ECO:0000313" key="14">
    <source>
        <dbReference type="EMBL" id="KKW27180.1"/>
    </source>
</evidence>
<dbReference type="FunFam" id="1.10.10.160:FF:000001">
    <property type="entry name" value="ATP-dependent DNA helicase"/>
    <property type="match status" value="1"/>
</dbReference>
<evidence type="ECO:0000256" key="11">
    <source>
        <dbReference type="PROSITE-ProRule" id="PRU00560"/>
    </source>
</evidence>
<evidence type="ECO:0000259" key="12">
    <source>
        <dbReference type="PROSITE" id="PS51198"/>
    </source>
</evidence>
<evidence type="ECO:0000256" key="2">
    <source>
        <dbReference type="ARBA" id="ARBA00022741"/>
    </source>
</evidence>
<dbReference type="EMBL" id="LCRB01000001">
    <property type="protein sequence ID" value="KKW27180.1"/>
    <property type="molecule type" value="Genomic_DNA"/>
</dbReference>
<gene>
    <name evidence="14" type="ORF">VF00_C0001G0115</name>
</gene>
<dbReference type="PROSITE" id="PS51217">
    <property type="entry name" value="UVRD_HELICASE_CTER"/>
    <property type="match status" value="1"/>
</dbReference>
<keyword evidence="4 11" id="KW-0347">Helicase</keyword>
<dbReference type="CDD" id="cd17932">
    <property type="entry name" value="DEXQc_UvrD"/>
    <property type="match status" value="1"/>
</dbReference>
<evidence type="ECO:0000256" key="3">
    <source>
        <dbReference type="ARBA" id="ARBA00022801"/>
    </source>
</evidence>
<keyword evidence="6" id="KW-0238">DNA-binding</keyword>
<dbReference type="Pfam" id="PF21196">
    <property type="entry name" value="PcrA_UvrD_tudor"/>
    <property type="match status" value="1"/>
</dbReference>
<evidence type="ECO:0000256" key="5">
    <source>
        <dbReference type="ARBA" id="ARBA00022840"/>
    </source>
</evidence>
<keyword evidence="2 11" id="KW-0547">Nucleotide-binding</keyword>
<name>A0A0G1X8Q5_UNCK3</name>
<dbReference type="Gene3D" id="1.10.486.10">
    <property type="entry name" value="PCRA, domain 4"/>
    <property type="match status" value="1"/>
</dbReference>
<dbReference type="PANTHER" id="PTHR11070">
    <property type="entry name" value="UVRD / RECB / PCRA DNA HELICASE FAMILY MEMBER"/>
    <property type="match status" value="1"/>
</dbReference>
<dbReference type="PANTHER" id="PTHR11070:SF2">
    <property type="entry name" value="ATP-DEPENDENT DNA HELICASE SRS2"/>
    <property type="match status" value="1"/>
</dbReference>
<comment type="similarity">
    <text evidence="1">Belongs to the helicase family. UvrD subfamily.</text>
</comment>
<evidence type="ECO:0000256" key="8">
    <source>
        <dbReference type="ARBA" id="ARBA00034617"/>
    </source>
</evidence>
<feature type="binding site" evidence="11">
    <location>
        <begin position="27"/>
        <end position="34"/>
    </location>
    <ligand>
        <name>ATP</name>
        <dbReference type="ChEBI" id="CHEBI:30616"/>
    </ligand>
</feature>
<reference evidence="14 15" key="1">
    <citation type="journal article" date="2015" name="Nature">
        <title>rRNA introns, odd ribosomes, and small enigmatic genomes across a large radiation of phyla.</title>
        <authorList>
            <person name="Brown C.T."/>
            <person name="Hug L.A."/>
            <person name="Thomas B.C."/>
            <person name="Sharon I."/>
            <person name="Castelle C.J."/>
            <person name="Singh A."/>
            <person name="Wilkins M.J."/>
            <person name="Williams K.H."/>
            <person name="Banfield J.F."/>
        </authorList>
    </citation>
    <scope>NUCLEOTIDE SEQUENCE [LARGE SCALE GENOMIC DNA]</scope>
</reference>
<evidence type="ECO:0000256" key="9">
    <source>
        <dbReference type="ARBA" id="ARBA00034808"/>
    </source>
</evidence>
<dbReference type="Pfam" id="PF00580">
    <property type="entry name" value="UvrD-helicase"/>
    <property type="match status" value="1"/>
</dbReference>
<dbReference type="Gene3D" id="1.10.10.160">
    <property type="match status" value="1"/>
</dbReference>
<dbReference type="GO" id="GO:0033202">
    <property type="term" value="C:DNA helicase complex"/>
    <property type="evidence" value="ECO:0007669"/>
    <property type="project" value="TreeGrafter"/>
</dbReference>
<dbReference type="Proteomes" id="UP000034913">
    <property type="component" value="Unassembled WGS sequence"/>
</dbReference>
<evidence type="ECO:0000259" key="13">
    <source>
        <dbReference type="PROSITE" id="PS51217"/>
    </source>
</evidence>
<dbReference type="EC" id="5.6.2.4" evidence="9"/>
<dbReference type="PATRIC" id="fig|1620414.3.peg.122"/>
<dbReference type="InterPro" id="IPR014017">
    <property type="entry name" value="DNA_helicase_UvrD-like_C"/>
</dbReference>
<dbReference type="GO" id="GO:0009314">
    <property type="term" value="P:response to radiation"/>
    <property type="evidence" value="ECO:0007669"/>
    <property type="project" value="UniProtKB-ARBA"/>
</dbReference>
<evidence type="ECO:0000313" key="15">
    <source>
        <dbReference type="Proteomes" id="UP000034913"/>
    </source>
</evidence>
<comment type="catalytic activity">
    <reaction evidence="10">
        <text>ATP + H2O = ADP + phosphate + H(+)</text>
        <dbReference type="Rhea" id="RHEA:13065"/>
        <dbReference type="ChEBI" id="CHEBI:15377"/>
        <dbReference type="ChEBI" id="CHEBI:15378"/>
        <dbReference type="ChEBI" id="CHEBI:30616"/>
        <dbReference type="ChEBI" id="CHEBI:43474"/>
        <dbReference type="ChEBI" id="CHEBI:456216"/>
        <dbReference type="EC" id="5.6.2.4"/>
    </reaction>
</comment>
<dbReference type="Pfam" id="PF13361">
    <property type="entry name" value="UvrD_C"/>
    <property type="match status" value="1"/>
</dbReference>
<dbReference type="SUPFAM" id="SSF52540">
    <property type="entry name" value="P-loop containing nucleoside triphosphate hydrolases"/>
    <property type="match status" value="1"/>
</dbReference>
<evidence type="ECO:0000256" key="10">
    <source>
        <dbReference type="ARBA" id="ARBA00048988"/>
    </source>
</evidence>
<dbReference type="GO" id="GO:0005829">
    <property type="term" value="C:cytosol"/>
    <property type="evidence" value="ECO:0007669"/>
    <property type="project" value="TreeGrafter"/>
</dbReference>
<proteinExistence type="inferred from homology"/>
<feature type="domain" description="UvrD-like helicase C-terminal" evidence="13">
    <location>
        <begin position="287"/>
        <end position="554"/>
    </location>
</feature>
<accession>A0A0G1X8Q5</accession>
<keyword evidence="3 11" id="KW-0378">Hydrolase</keyword>
<dbReference type="Gene3D" id="3.40.50.300">
    <property type="entry name" value="P-loop containing nucleotide triphosphate hydrolases"/>
    <property type="match status" value="2"/>
</dbReference>
<organism evidence="14 15">
    <name type="scientific">candidate division Kazan bacterium GW2011_GWB1_52_7</name>
    <dbReference type="NCBI Taxonomy" id="1620414"/>
    <lineage>
        <taxon>Bacteria</taxon>
        <taxon>Bacteria division Kazan-3B-28</taxon>
    </lineage>
</organism>
<dbReference type="AlphaFoldDB" id="A0A0G1X8Q5"/>
<dbReference type="GO" id="GO:0005524">
    <property type="term" value="F:ATP binding"/>
    <property type="evidence" value="ECO:0007669"/>
    <property type="project" value="UniProtKB-UniRule"/>
</dbReference>
<dbReference type="GO" id="GO:0016887">
    <property type="term" value="F:ATP hydrolysis activity"/>
    <property type="evidence" value="ECO:0007669"/>
    <property type="project" value="RHEA"/>
</dbReference>
<comment type="caution">
    <text evidence="14">The sequence shown here is derived from an EMBL/GenBank/DDBJ whole genome shotgun (WGS) entry which is preliminary data.</text>
</comment>
<feature type="domain" description="UvrD-like helicase ATP-binding" evidence="12">
    <location>
        <begin position="6"/>
        <end position="286"/>
    </location>
</feature>
<evidence type="ECO:0000256" key="7">
    <source>
        <dbReference type="ARBA" id="ARBA00023235"/>
    </source>
</evidence>
<dbReference type="InterPro" id="IPR014016">
    <property type="entry name" value="UvrD-like_ATP-bd"/>
</dbReference>
<dbReference type="PROSITE" id="PS51198">
    <property type="entry name" value="UVRD_HELICASE_ATP_BIND"/>
    <property type="match status" value="1"/>
</dbReference>
<dbReference type="InterPro" id="IPR013986">
    <property type="entry name" value="DExx_box_DNA_helicase_dom_sf"/>
</dbReference>
<evidence type="ECO:0000256" key="4">
    <source>
        <dbReference type="ARBA" id="ARBA00022806"/>
    </source>
</evidence>
<keyword evidence="7" id="KW-0413">Isomerase</keyword>
<keyword evidence="5 11" id="KW-0067">ATP-binding</keyword>
<comment type="catalytic activity">
    <reaction evidence="8">
        <text>Couples ATP hydrolysis with the unwinding of duplex DNA by translocating in the 3'-5' direction.</text>
        <dbReference type="EC" id="5.6.2.4"/>
    </reaction>
</comment>
<dbReference type="InterPro" id="IPR027417">
    <property type="entry name" value="P-loop_NTPase"/>
</dbReference>
<evidence type="ECO:0000256" key="6">
    <source>
        <dbReference type="ARBA" id="ARBA00023125"/>
    </source>
</evidence>